<organism evidence="1 2">
    <name type="scientific">Aerococcus viridans</name>
    <dbReference type="NCBI Taxonomy" id="1377"/>
    <lineage>
        <taxon>Bacteria</taxon>
        <taxon>Bacillati</taxon>
        <taxon>Bacillota</taxon>
        <taxon>Bacilli</taxon>
        <taxon>Lactobacillales</taxon>
        <taxon>Aerococcaceae</taxon>
        <taxon>Aerococcus</taxon>
    </lineage>
</organism>
<evidence type="ECO:0000313" key="1">
    <source>
        <dbReference type="EMBL" id="PNL90874.1"/>
    </source>
</evidence>
<sequence length="328" mass="39133">MKNKKHPFQDYEKQKNILINDRNLIIDDEKVLDLVLKDYSYYAIINGYKDIFLEPSSSKEKFKAGTTISMLYQVYWMDLTMSNLVFKYSLLVEKRLKSRLAYLIGDSFGDTEEQYLQKKNYSQAPYHRGKLSKVIDEIKNKKESDRSAKHYMDTEGNLPPWVATKAVSFGVAYIWYQILRDIPKNELVSKFINTDYRMTVENKKDYFYRLISQVYEFRNISAHGNRIFDFQFQEKYEMKRIYLESTNTLDLFENENRNGLFSVIYSIITLLDDPYALNNFWNEVINYFDNYSRPEFNFNGKDVFQLFGISLQSLAKLEEYVKQKIDII</sequence>
<protein>
    <recommendedName>
        <fullName evidence="3">Abortive infection bacteriophage resistance protein</fullName>
    </recommendedName>
</protein>
<dbReference type="AlphaFoldDB" id="A0A2J9PKK2"/>
<evidence type="ECO:0000313" key="2">
    <source>
        <dbReference type="Proteomes" id="UP000192813"/>
    </source>
</evidence>
<proteinExistence type="predicted"/>
<dbReference type="EMBL" id="NBTM02000001">
    <property type="protein sequence ID" value="PNL90874.1"/>
    <property type="molecule type" value="Genomic_DNA"/>
</dbReference>
<dbReference type="RefSeq" id="WP_083067650.1">
    <property type="nucleotide sequence ID" value="NZ_NBTM02000001.1"/>
</dbReference>
<accession>A0A2J9PKK2</accession>
<reference evidence="2" key="1">
    <citation type="submission" date="2017-12" db="EMBL/GenBank/DDBJ databases">
        <title>FDA dAtabase for Regulatory Grade micrObial Sequences (FDA-ARGOS): Supporting development and validation of Infectious Disease Dx tests.</title>
        <authorList>
            <person name="Hoffmann M."/>
            <person name="Allard M."/>
            <person name="Evans P."/>
            <person name="Brown E."/>
            <person name="Tallon L."/>
            <person name="Sadzewicz L."/>
            <person name="Sengamalay N."/>
            <person name="Ott S."/>
            <person name="Godinez A."/>
            <person name="Nagaraj S."/>
            <person name="Vavikolanu K."/>
            <person name="Aluvathingal J."/>
            <person name="Nadendla S."/>
            <person name="Sichtig H."/>
        </authorList>
    </citation>
    <scope>NUCLEOTIDE SEQUENCE [LARGE SCALE GENOMIC DNA]</scope>
    <source>
        <strain evidence="2">FDAARGOS_249</strain>
    </source>
</reference>
<comment type="caution">
    <text evidence="1">The sequence shown here is derived from an EMBL/GenBank/DDBJ whole genome shotgun (WGS) entry which is preliminary data.</text>
</comment>
<dbReference type="Pfam" id="PF07751">
    <property type="entry name" value="Abi_2"/>
    <property type="match status" value="1"/>
</dbReference>
<name>A0A2J9PKK2_9LACT</name>
<evidence type="ECO:0008006" key="3">
    <source>
        <dbReference type="Google" id="ProtNLM"/>
    </source>
</evidence>
<dbReference type="InterPro" id="IPR011664">
    <property type="entry name" value="Abi_system_AbiD/AbiF-like"/>
</dbReference>
<gene>
    <name evidence="1" type="ORF">A6J77_000760</name>
</gene>
<dbReference type="Proteomes" id="UP000192813">
    <property type="component" value="Unassembled WGS sequence"/>
</dbReference>